<name>A0A8H3AH41_9AGAM</name>
<evidence type="ECO:0000256" key="1">
    <source>
        <dbReference type="SAM" id="Coils"/>
    </source>
</evidence>
<dbReference type="AlphaFoldDB" id="A0A8H3AH41"/>
<dbReference type="Proteomes" id="UP000663850">
    <property type="component" value="Unassembled WGS sequence"/>
</dbReference>
<sequence length="432" mass="48570">MTFVPSPALYSNPSFLPPELLPMYPATEMVHSLLQEIEMAVSTSRHGLRVLYKLVERAQDLYDELNQRILRVEAIGKWEDYEAYTQAIDPLEKVLLEVIPAVYDDRIHLEAPVSSDDLIESTEKWFIDNRIICECFRRLGTETALQGLASSSRDIETEILDANAQDHRDLFNKLVFEILEKAPQCTQPNLQVLLKYVIRGLQKAQDIYAKDALKVVDEEWCIDSIKCAMLTRGILINLAQASTSHSLPNDFGRDGMIWKRVLEMVSRMNKALPAEPLANSTPGISPQDQPAMESNFRLTVSTTESLYPSSPLHTEPTQKPRARPVLSVDTQFLDPSWAAFKPLQNSFPDPHTPTHTQRISQYQTYNSATTQSTSPVFTVRTPATARTPVLGWLPGLQVALALRSTTPLPHANSVCGRLPLYRFLASGFRAHS</sequence>
<accession>A0A8H3AH41</accession>
<proteinExistence type="predicted"/>
<evidence type="ECO:0000313" key="3">
    <source>
        <dbReference type="Proteomes" id="UP000663850"/>
    </source>
</evidence>
<gene>
    <name evidence="2" type="ORF">RDB_LOCUS7009</name>
</gene>
<protein>
    <submittedName>
        <fullName evidence="2">Uncharacterized protein</fullName>
    </submittedName>
</protein>
<dbReference type="EMBL" id="CAJMWZ010000382">
    <property type="protein sequence ID" value="CAE6418045.1"/>
    <property type="molecule type" value="Genomic_DNA"/>
</dbReference>
<evidence type="ECO:0000313" key="2">
    <source>
        <dbReference type="EMBL" id="CAE6418045.1"/>
    </source>
</evidence>
<organism evidence="2 3">
    <name type="scientific">Rhizoctonia solani</name>
    <dbReference type="NCBI Taxonomy" id="456999"/>
    <lineage>
        <taxon>Eukaryota</taxon>
        <taxon>Fungi</taxon>
        <taxon>Dikarya</taxon>
        <taxon>Basidiomycota</taxon>
        <taxon>Agaricomycotina</taxon>
        <taxon>Agaricomycetes</taxon>
        <taxon>Cantharellales</taxon>
        <taxon>Ceratobasidiaceae</taxon>
        <taxon>Rhizoctonia</taxon>
    </lineage>
</organism>
<comment type="caution">
    <text evidence="2">The sequence shown here is derived from an EMBL/GenBank/DDBJ whole genome shotgun (WGS) entry which is preliminary data.</text>
</comment>
<keyword evidence="1" id="KW-0175">Coiled coil</keyword>
<reference evidence="2" key="1">
    <citation type="submission" date="2021-01" db="EMBL/GenBank/DDBJ databases">
        <authorList>
            <person name="Kaushik A."/>
        </authorList>
    </citation>
    <scope>NUCLEOTIDE SEQUENCE</scope>
    <source>
        <strain evidence="2">Type strain: AG8-Rh-89/</strain>
    </source>
</reference>
<feature type="coiled-coil region" evidence="1">
    <location>
        <begin position="48"/>
        <end position="75"/>
    </location>
</feature>